<reference evidence="3" key="2">
    <citation type="submission" date="2020-09" db="EMBL/GenBank/DDBJ databases">
        <authorList>
            <person name="Sun Q."/>
            <person name="Zhou Y."/>
        </authorList>
    </citation>
    <scope>NUCLEOTIDE SEQUENCE</scope>
    <source>
        <strain evidence="3">CGMCC 1.15085</strain>
    </source>
</reference>
<evidence type="ECO:0000256" key="2">
    <source>
        <dbReference type="SAM" id="Phobius"/>
    </source>
</evidence>
<evidence type="ECO:0000313" key="4">
    <source>
        <dbReference type="Proteomes" id="UP000636793"/>
    </source>
</evidence>
<feature type="compositionally biased region" description="Low complexity" evidence="1">
    <location>
        <begin position="82"/>
        <end position="91"/>
    </location>
</feature>
<organism evidence="3 4">
    <name type="scientific">Flexivirga endophytica</name>
    <dbReference type="NCBI Taxonomy" id="1849103"/>
    <lineage>
        <taxon>Bacteria</taxon>
        <taxon>Bacillati</taxon>
        <taxon>Actinomycetota</taxon>
        <taxon>Actinomycetes</taxon>
        <taxon>Micrococcales</taxon>
        <taxon>Dermacoccaceae</taxon>
        <taxon>Flexivirga</taxon>
    </lineage>
</organism>
<feature type="compositionally biased region" description="Low complexity" evidence="1">
    <location>
        <begin position="151"/>
        <end position="161"/>
    </location>
</feature>
<feature type="compositionally biased region" description="Basic residues" evidence="1">
    <location>
        <begin position="134"/>
        <end position="147"/>
    </location>
</feature>
<accession>A0A916T087</accession>
<gene>
    <name evidence="3" type="ORF">GCM10011492_10510</name>
</gene>
<keyword evidence="4" id="KW-1185">Reference proteome</keyword>
<sequence length="312" mass="31948">MHSKTSRKDVAKDKASELLSAATDAAEAGRDKIAPVVENVTGHLSDAADKATEAAAPHVAKAKETVAEAAAPHVAKAKEAAAEASDTAAPHVARAREKAKDAAGDASEIAAPRVATVKKQVKQAKKQAEETAKQTKKQARKQAKSAKKAASDASDSAAPRVARAKETTGAAAGLTSEQARQLFHEEWMPRVHEAIAAAGSAGGSAYAALPQRARDAVDVVAPEVVKKRRKKGGLLITLGLLAGAGAVALIVSGKKGGATKAEPKLPEVERIDARAAEDTAVVSTSDDAVGDLEKKADSTVSGGRRGRHAAQE</sequence>
<name>A0A916T087_9MICO</name>
<dbReference type="SUPFAM" id="SSF58113">
    <property type="entry name" value="Apolipoprotein A-I"/>
    <property type="match status" value="1"/>
</dbReference>
<keyword evidence="2" id="KW-1133">Transmembrane helix</keyword>
<dbReference type="Gene3D" id="1.20.120.20">
    <property type="entry name" value="Apolipoprotein"/>
    <property type="match status" value="1"/>
</dbReference>
<feature type="region of interest" description="Disordered" evidence="1">
    <location>
        <begin position="279"/>
        <end position="312"/>
    </location>
</feature>
<feature type="transmembrane region" description="Helical" evidence="2">
    <location>
        <begin position="232"/>
        <end position="251"/>
    </location>
</feature>
<keyword evidence="2" id="KW-0472">Membrane</keyword>
<feature type="compositionally biased region" description="Basic and acidic residues" evidence="1">
    <location>
        <begin position="94"/>
        <end position="103"/>
    </location>
</feature>
<protein>
    <submittedName>
        <fullName evidence="3">Uncharacterized protein</fullName>
    </submittedName>
</protein>
<keyword evidence="2" id="KW-0812">Transmembrane</keyword>
<dbReference type="RefSeq" id="WP_188835956.1">
    <property type="nucleotide sequence ID" value="NZ_BMHI01000002.1"/>
</dbReference>
<evidence type="ECO:0000256" key="1">
    <source>
        <dbReference type="SAM" id="MobiDB-lite"/>
    </source>
</evidence>
<comment type="caution">
    <text evidence="3">The sequence shown here is derived from an EMBL/GenBank/DDBJ whole genome shotgun (WGS) entry which is preliminary data.</text>
</comment>
<dbReference type="AlphaFoldDB" id="A0A916T087"/>
<dbReference type="Proteomes" id="UP000636793">
    <property type="component" value="Unassembled WGS sequence"/>
</dbReference>
<feature type="region of interest" description="Disordered" evidence="1">
    <location>
        <begin position="48"/>
        <end position="177"/>
    </location>
</feature>
<evidence type="ECO:0000313" key="3">
    <source>
        <dbReference type="EMBL" id="GGB22604.1"/>
    </source>
</evidence>
<reference evidence="3" key="1">
    <citation type="journal article" date="2014" name="Int. J. Syst. Evol. Microbiol.">
        <title>Complete genome sequence of Corynebacterium casei LMG S-19264T (=DSM 44701T), isolated from a smear-ripened cheese.</title>
        <authorList>
            <consortium name="US DOE Joint Genome Institute (JGI-PGF)"/>
            <person name="Walter F."/>
            <person name="Albersmeier A."/>
            <person name="Kalinowski J."/>
            <person name="Ruckert C."/>
        </authorList>
    </citation>
    <scope>NUCLEOTIDE SEQUENCE</scope>
    <source>
        <strain evidence="3">CGMCC 1.15085</strain>
    </source>
</reference>
<dbReference type="EMBL" id="BMHI01000002">
    <property type="protein sequence ID" value="GGB22604.1"/>
    <property type="molecule type" value="Genomic_DNA"/>
</dbReference>
<proteinExistence type="predicted"/>